<dbReference type="OrthoDB" id="9803238at2"/>
<dbReference type="AlphaFoldDB" id="A0A521CNU9"/>
<dbReference type="InterPro" id="IPR003331">
    <property type="entry name" value="UDP_GlcNAc_Epimerase_2_dom"/>
</dbReference>
<dbReference type="Pfam" id="PF02350">
    <property type="entry name" value="Epimerase_2"/>
    <property type="match status" value="1"/>
</dbReference>
<sequence length="368" mass="40874">MKIAVLTSSRADYGIYLPLLLKLQIDPAFDLRLIVFGTHLSHSHGHTIDLIEKDGFAIDYRIETVPDADSEEAISASMALTGMKFAPVWAAEKENYDLVFCLGDRYEMFAAVAASVPFNIKLAHIHGGETTLGAIDNKFRHCLSLFSELHFVSTATFANRVAEIIGYAEHIYNVGALSLDNLNDIELYTKDEFKKQFNIDMEQPTVLVTFHPETVSVDRNLNHVRALIAALNELDEQVVITMPNADTMGNTMRKEYEAFAATKSNVICIENFGTKGYFSCMQHANYLLGNTSSGIIEAASFNKYVINVGDRQKGRAVSGNILEVIPEKKAILEACKKVKELGNYKGKNIYFSSNVADQIIKVIKEKVG</sequence>
<evidence type="ECO:0000313" key="3">
    <source>
        <dbReference type="Proteomes" id="UP000315971"/>
    </source>
</evidence>
<dbReference type="NCBIfam" id="TIGR03568">
    <property type="entry name" value="NeuC_NnaA"/>
    <property type="match status" value="1"/>
</dbReference>
<dbReference type="PANTHER" id="PTHR43174:SF3">
    <property type="entry name" value="UDP-N-ACETYLGLUCOSAMINE 2-EPIMERASE"/>
    <property type="match status" value="1"/>
</dbReference>
<evidence type="ECO:0000259" key="1">
    <source>
        <dbReference type="Pfam" id="PF02350"/>
    </source>
</evidence>
<accession>A0A521CNU9</accession>
<name>A0A521CNU9_9SPHI</name>
<dbReference type="GO" id="GO:0006047">
    <property type="term" value="P:UDP-N-acetylglucosamine metabolic process"/>
    <property type="evidence" value="ECO:0007669"/>
    <property type="project" value="InterPro"/>
</dbReference>
<evidence type="ECO:0000313" key="2">
    <source>
        <dbReference type="EMBL" id="SMO61133.1"/>
    </source>
</evidence>
<proteinExistence type="predicted"/>
<dbReference type="Proteomes" id="UP000315971">
    <property type="component" value="Unassembled WGS sequence"/>
</dbReference>
<dbReference type="SUPFAM" id="SSF53756">
    <property type="entry name" value="UDP-Glycosyltransferase/glycogen phosphorylase"/>
    <property type="match status" value="1"/>
</dbReference>
<organism evidence="2 3">
    <name type="scientific">Solitalea koreensis</name>
    <dbReference type="NCBI Taxonomy" id="543615"/>
    <lineage>
        <taxon>Bacteria</taxon>
        <taxon>Pseudomonadati</taxon>
        <taxon>Bacteroidota</taxon>
        <taxon>Sphingobacteriia</taxon>
        <taxon>Sphingobacteriales</taxon>
        <taxon>Sphingobacteriaceae</taxon>
        <taxon>Solitalea</taxon>
    </lineage>
</organism>
<dbReference type="InterPro" id="IPR020004">
    <property type="entry name" value="UDP-GlcNAc_Epase"/>
</dbReference>
<feature type="domain" description="UDP-N-acetylglucosamine 2-epimerase" evidence="1">
    <location>
        <begin position="23"/>
        <end position="364"/>
    </location>
</feature>
<dbReference type="Gene3D" id="3.40.50.2000">
    <property type="entry name" value="Glycogen Phosphorylase B"/>
    <property type="match status" value="2"/>
</dbReference>
<gene>
    <name evidence="2" type="ORF">SAMN06265350_104240</name>
</gene>
<keyword evidence="3" id="KW-1185">Reference proteome</keyword>
<dbReference type="RefSeq" id="WP_142603257.1">
    <property type="nucleotide sequence ID" value="NZ_FXSZ01000004.1"/>
</dbReference>
<protein>
    <submittedName>
        <fullName evidence="2">GDP/UDP-N,N'-diacetylbacillosamine 2-epimerase (Hydrolysing)</fullName>
    </submittedName>
</protein>
<dbReference type="PANTHER" id="PTHR43174">
    <property type="entry name" value="UDP-N-ACETYLGLUCOSAMINE 2-EPIMERASE"/>
    <property type="match status" value="1"/>
</dbReference>
<dbReference type="InterPro" id="IPR029767">
    <property type="entry name" value="WecB-like"/>
</dbReference>
<dbReference type="EMBL" id="FXSZ01000004">
    <property type="protein sequence ID" value="SMO61133.1"/>
    <property type="molecule type" value="Genomic_DNA"/>
</dbReference>
<dbReference type="GO" id="GO:0004553">
    <property type="term" value="F:hydrolase activity, hydrolyzing O-glycosyl compounds"/>
    <property type="evidence" value="ECO:0007669"/>
    <property type="project" value="InterPro"/>
</dbReference>
<reference evidence="2 3" key="1">
    <citation type="submission" date="2017-05" db="EMBL/GenBank/DDBJ databases">
        <authorList>
            <person name="Varghese N."/>
            <person name="Submissions S."/>
        </authorList>
    </citation>
    <scope>NUCLEOTIDE SEQUENCE [LARGE SCALE GENOMIC DNA]</scope>
    <source>
        <strain evidence="2 3">DSM 21342</strain>
    </source>
</reference>